<evidence type="ECO:0000313" key="1">
    <source>
        <dbReference type="EMBL" id="JAH85380.1"/>
    </source>
</evidence>
<reference evidence="1" key="1">
    <citation type="submission" date="2014-11" db="EMBL/GenBank/DDBJ databases">
        <authorList>
            <person name="Amaro Gonzalez C."/>
        </authorList>
    </citation>
    <scope>NUCLEOTIDE SEQUENCE</scope>
</reference>
<dbReference type="AlphaFoldDB" id="A0A0E9W733"/>
<protein>
    <submittedName>
        <fullName evidence="1">Uncharacterized protein</fullName>
    </submittedName>
</protein>
<reference evidence="1" key="2">
    <citation type="journal article" date="2015" name="Fish Shellfish Immunol.">
        <title>Early steps in the European eel (Anguilla anguilla)-Vibrio vulnificus interaction in the gills: Role of the RtxA13 toxin.</title>
        <authorList>
            <person name="Callol A."/>
            <person name="Pajuelo D."/>
            <person name="Ebbesson L."/>
            <person name="Teles M."/>
            <person name="MacKenzie S."/>
            <person name="Amaro C."/>
        </authorList>
    </citation>
    <scope>NUCLEOTIDE SEQUENCE</scope>
</reference>
<dbReference type="EMBL" id="GBXM01023197">
    <property type="protein sequence ID" value="JAH85380.1"/>
    <property type="molecule type" value="Transcribed_RNA"/>
</dbReference>
<accession>A0A0E9W733</accession>
<proteinExistence type="predicted"/>
<sequence>MQSYKILKPRFYCVQPVITLVCYCFYLNPLVQASWCEGYSFIISCALSLLCEDNFCLQDIHRELN</sequence>
<organism evidence="1">
    <name type="scientific">Anguilla anguilla</name>
    <name type="common">European freshwater eel</name>
    <name type="synonym">Muraena anguilla</name>
    <dbReference type="NCBI Taxonomy" id="7936"/>
    <lineage>
        <taxon>Eukaryota</taxon>
        <taxon>Metazoa</taxon>
        <taxon>Chordata</taxon>
        <taxon>Craniata</taxon>
        <taxon>Vertebrata</taxon>
        <taxon>Euteleostomi</taxon>
        <taxon>Actinopterygii</taxon>
        <taxon>Neopterygii</taxon>
        <taxon>Teleostei</taxon>
        <taxon>Anguilliformes</taxon>
        <taxon>Anguillidae</taxon>
        <taxon>Anguilla</taxon>
    </lineage>
</organism>
<name>A0A0E9W733_ANGAN</name>